<feature type="domain" description="DUF7924" evidence="2">
    <location>
        <begin position="106"/>
        <end position="338"/>
    </location>
</feature>
<dbReference type="PANTHER" id="PTHR42470">
    <property type="entry name" value="VAST DOMAIN-CONTAINING PROTEIN"/>
    <property type="match status" value="1"/>
</dbReference>
<accession>A0A9X0DI12</accession>
<comment type="caution">
    <text evidence="3">The sequence shown here is derived from an EMBL/GenBank/DDBJ whole genome shotgun (WGS) entry which is preliminary data.</text>
</comment>
<evidence type="ECO:0000259" key="2">
    <source>
        <dbReference type="Pfam" id="PF25545"/>
    </source>
</evidence>
<dbReference type="PANTHER" id="PTHR42470:SF2">
    <property type="match status" value="1"/>
</dbReference>
<name>A0A9X0DI12_9HELO</name>
<evidence type="ECO:0000313" key="3">
    <source>
        <dbReference type="EMBL" id="KAJ8061533.1"/>
    </source>
</evidence>
<protein>
    <recommendedName>
        <fullName evidence="2">DUF7924 domain-containing protein</fullName>
    </recommendedName>
</protein>
<dbReference type="EMBL" id="JAPEIS010000011">
    <property type="protein sequence ID" value="KAJ8061533.1"/>
    <property type="molecule type" value="Genomic_DNA"/>
</dbReference>
<dbReference type="InterPro" id="IPR057684">
    <property type="entry name" value="DUF7924"/>
</dbReference>
<dbReference type="OrthoDB" id="3558560at2759"/>
<gene>
    <name evidence="3" type="ORF">OCU04_009346</name>
</gene>
<evidence type="ECO:0000256" key="1">
    <source>
        <dbReference type="SAM" id="MobiDB-lite"/>
    </source>
</evidence>
<dbReference type="Proteomes" id="UP001152300">
    <property type="component" value="Unassembled WGS sequence"/>
</dbReference>
<dbReference type="Pfam" id="PF25545">
    <property type="entry name" value="DUF7924"/>
    <property type="match status" value="1"/>
</dbReference>
<evidence type="ECO:0000313" key="4">
    <source>
        <dbReference type="Proteomes" id="UP001152300"/>
    </source>
</evidence>
<organism evidence="3 4">
    <name type="scientific">Sclerotinia nivalis</name>
    <dbReference type="NCBI Taxonomy" id="352851"/>
    <lineage>
        <taxon>Eukaryota</taxon>
        <taxon>Fungi</taxon>
        <taxon>Dikarya</taxon>
        <taxon>Ascomycota</taxon>
        <taxon>Pezizomycotina</taxon>
        <taxon>Leotiomycetes</taxon>
        <taxon>Helotiales</taxon>
        <taxon>Sclerotiniaceae</taxon>
        <taxon>Sclerotinia</taxon>
    </lineage>
</organism>
<feature type="region of interest" description="Disordered" evidence="1">
    <location>
        <begin position="24"/>
        <end position="43"/>
    </location>
</feature>
<sequence length="346" mass="39633">METIESFRDMAKYMRAQKRPLSRIGSDASLNTGTTSSELQSSLNSEVQKNAPYIHPTFELQMKGFGSFMDKSHEGITAESKKLCDTLQDAPQLPPEHTLFSDDELLEKTLSRMRGANKPKVVRDIVQLIVPSAEILATRGAKHLEILRETTNACWVNSHAFIYPSDLRSGLRPQPDFGLGFKRGAFSREQLQRLQIFIGDPLTDISWIAPTYDMYFPFLSSEVQSGSDDLNIADLQNAYTQFIALGGLYKFFSLVGRENELHREINGFSISHSEMMVRIWGHYIVIEENEAKFYRRPIAQFSILPMSRQDERWTAYTFVKNIYDLWVPEHFKRICSVIDMLPADLN</sequence>
<feature type="compositionally biased region" description="Polar residues" evidence="1">
    <location>
        <begin position="28"/>
        <end position="43"/>
    </location>
</feature>
<keyword evidence="4" id="KW-1185">Reference proteome</keyword>
<dbReference type="AlphaFoldDB" id="A0A9X0DI12"/>
<reference evidence="3" key="1">
    <citation type="submission" date="2022-11" db="EMBL/GenBank/DDBJ databases">
        <title>Genome Resource of Sclerotinia nivalis Strain SnTB1, a Plant Pathogen Isolated from American Ginseng.</title>
        <authorList>
            <person name="Fan S."/>
        </authorList>
    </citation>
    <scope>NUCLEOTIDE SEQUENCE</scope>
    <source>
        <strain evidence="3">SnTB1</strain>
    </source>
</reference>
<proteinExistence type="predicted"/>